<feature type="region of interest" description="Disordered" evidence="12">
    <location>
        <begin position="1"/>
        <end position="51"/>
    </location>
</feature>
<dbReference type="GO" id="GO:0005524">
    <property type="term" value="F:ATP binding"/>
    <property type="evidence" value="ECO:0007669"/>
    <property type="project" value="UniProtKB-UniRule"/>
</dbReference>
<keyword evidence="5 10" id="KW-0547">Nucleotide-binding</keyword>
<feature type="compositionally biased region" description="Low complexity" evidence="12">
    <location>
        <begin position="570"/>
        <end position="582"/>
    </location>
</feature>
<dbReference type="PANTHER" id="PTHR47972">
    <property type="entry name" value="KINESIN-LIKE PROTEIN KLP-3"/>
    <property type="match status" value="1"/>
</dbReference>
<evidence type="ECO:0000313" key="14">
    <source>
        <dbReference type="EMBL" id="KAF6830635.1"/>
    </source>
</evidence>
<dbReference type="InterPro" id="IPR027417">
    <property type="entry name" value="P-loop_NTPase"/>
</dbReference>
<accession>A0A8H6KG09</accession>
<comment type="caution">
    <text evidence="14">The sequence shown here is derived from an EMBL/GenBank/DDBJ whole genome shotgun (WGS) entry which is preliminary data.</text>
</comment>
<dbReference type="InterPro" id="IPR036961">
    <property type="entry name" value="Kinesin_motor_dom_sf"/>
</dbReference>
<dbReference type="InterPro" id="IPR019821">
    <property type="entry name" value="Kinesin_motor_CS"/>
</dbReference>
<dbReference type="SMART" id="SM00129">
    <property type="entry name" value="KISc"/>
    <property type="match status" value="1"/>
</dbReference>
<dbReference type="EMBL" id="WIGO01000091">
    <property type="protein sequence ID" value="KAF6830635.1"/>
    <property type="molecule type" value="Genomic_DNA"/>
</dbReference>
<dbReference type="GO" id="GO:0007018">
    <property type="term" value="P:microtubule-based movement"/>
    <property type="evidence" value="ECO:0007669"/>
    <property type="project" value="InterPro"/>
</dbReference>
<keyword evidence="8 10" id="KW-0505">Motor protein</keyword>
<dbReference type="PANTHER" id="PTHR47972:SF45">
    <property type="entry name" value="PROTEIN CLARET SEGREGATIONAL"/>
    <property type="match status" value="1"/>
</dbReference>
<feature type="region of interest" description="Disordered" evidence="12">
    <location>
        <begin position="395"/>
        <end position="474"/>
    </location>
</feature>
<feature type="binding site" evidence="10">
    <location>
        <begin position="1034"/>
        <end position="1041"/>
    </location>
    <ligand>
        <name>ATP</name>
        <dbReference type="ChEBI" id="CHEBI:30616"/>
    </ligand>
</feature>
<feature type="domain" description="Kinesin motor" evidence="13">
    <location>
        <begin position="943"/>
        <end position="1273"/>
    </location>
</feature>
<feature type="coiled-coil region" evidence="11">
    <location>
        <begin position="699"/>
        <end position="926"/>
    </location>
</feature>
<dbReference type="GO" id="GO:0090307">
    <property type="term" value="P:mitotic spindle assembly"/>
    <property type="evidence" value="ECO:0007669"/>
    <property type="project" value="UniProtKB-ARBA"/>
</dbReference>
<feature type="region of interest" description="Disordered" evidence="12">
    <location>
        <begin position="549"/>
        <end position="628"/>
    </location>
</feature>
<keyword evidence="9" id="KW-0206">Cytoskeleton</keyword>
<gene>
    <name evidence="14" type="ORF">CPLU01_07218</name>
</gene>
<feature type="compositionally biased region" description="Basic and acidic residues" evidence="12">
    <location>
        <begin position="186"/>
        <end position="205"/>
    </location>
</feature>
<evidence type="ECO:0000256" key="10">
    <source>
        <dbReference type="PROSITE-ProRule" id="PRU00283"/>
    </source>
</evidence>
<keyword evidence="6 10" id="KW-0067">ATP-binding</keyword>
<name>A0A8H6KG09_9PEZI</name>
<feature type="compositionally biased region" description="Pro residues" evidence="12">
    <location>
        <begin position="23"/>
        <end position="33"/>
    </location>
</feature>
<organism evidence="14 15">
    <name type="scientific">Colletotrichum plurivorum</name>
    <dbReference type="NCBI Taxonomy" id="2175906"/>
    <lineage>
        <taxon>Eukaryota</taxon>
        <taxon>Fungi</taxon>
        <taxon>Dikarya</taxon>
        <taxon>Ascomycota</taxon>
        <taxon>Pezizomycotina</taxon>
        <taxon>Sordariomycetes</taxon>
        <taxon>Hypocreomycetidae</taxon>
        <taxon>Glomerellales</taxon>
        <taxon>Glomerellaceae</taxon>
        <taxon>Colletotrichum</taxon>
        <taxon>Colletotrichum orchidearum species complex</taxon>
    </lineage>
</organism>
<evidence type="ECO:0000256" key="5">
    <source>
        <dbReference type="ARBA" id="ARBA00022741"/>
    </source>
</evidence>
<reference evidence="14" key="1">
    <citation type="journal article" date="2020" name="Phytopathology">
        <title>Genome Sequence Resources of Colletotrichum truncatum, C. plurivorum, C. musicola, and C. sojae: Four Species Pathogenic to Soybean (Glycine max).</title>
        <authorList>
            <person name="Rogerio F."/>
            <person name="Boufleur T.R."/>
            <person name="Ciampi-Guillardi M."/>
            <person name="Sukno S.A."/>
            <person name="Thon M.R."/>
            <person name="Massola Junior N.S."/>
            <person name="Baroncelli R."/>
        </authorList>
    </citation>
    <scope>NUCLEOTIDE SEQUENCE</scope>
    <source>
        <strain evidence="14">LFN00145</strain>
    </source>
</reference>
<dbReference type="SUPFAM" id="SSF52540">
    <property type="entry name" value="P-loop containing nucleoside triphosphate hydrolases"/>
    <property type="match status" value="1"/>
</dbReference>
<dbReference type="GO" id="GO:0008569">
    <property type="term" value="F:minus-end-directed microtubule motor activity"/>
    <property type="evidence" value="ECO:0007669"/>
    <property type="project" value="UniProtKB-ARBA"/>
</dbReference>
<keyword evidence="15" id="KW-1185">Reference proteome</keyword>
<dbReference type="InterPro" id="IPR001752">
    <property type="entry name" value="Kinesin_motor_dom"/>
</dbReference>
<feature type="region of interest" description="Disordered" evidence="12">
    <location>
        <begin position="503"/>
        <end position="535"/>
    </location>
</feature>
<dbReference type="Proteomes" id="UP000654918">
    <property type="component" value="Unassembled WGS sequence"/>
</dbReference>
<dbReference type="CDD" id="cd01366">
    <property type="entry name" value="KISc_C_terminal"/>
    <property type="match status" value="1"/>
</dbReference>
<feature type="region of interest" description="Disordered" evidence="12">
    <location>
        <begin position="182"/>
        <end position="216"/>
    </location>
</feature>
<evidence type="ECO:0000313" key="15">
    <source>
        <dbReference type="Proteomes" id="UP000654918"/>
    </source>
</evidence>
<dbReference type="InterPro" id="IPR027640">
    <property type="entry name" value="Kinesin-like_fam"/>
</dbReference>
<evidence type="ECO:0000256" key="6">
    <source>
        <dbReference type="ARBA" id="ARBA00022840"/>
    </source>
</evidence>
<feature type="compositionally biased region" description="Low complexity" evidence="12">
    <location>
        <begin position="34"/>
        <end position="51"/>
    </location>
</feature>
<evidence type="ECO:0000256" key="2">
    <source>
        <dbReference type="ARBA" id="ARBA00010899"/>
    </source>
</evidence>
<evidence type="ECO:0000259" key="13">
    <source>
        <dbReference type="PROSITE" id="PS50067"/>
    </source>
</evidence>
<sequence length="1284" mass="143894">MRLHALPIGKQCKQIRAAKEDPSPPPPPPPPPASSSTHSPPSTPHIQSPPTNIAVWLPVPLPLPPPLHGRFNITTSSPSASKIGALLLVSTCSIIVPVVTRRVDNIRNMDTSENTQHIFRSSVIQPRSNLPRPGAISSLGLSEMSDAQHNSRTQSSMIPPPGAKVGALNDLKRHVPQPGWFLPPVRDIRSEAQKDPRGEGSRIPEQKLGSDVCDRPDEVDLGEGSNNRFGRFPLSVLPPRHVTTTTTTTTPASGSSAMVSESCIAVLPIDKLRIAHWICVYLYRAARRFWRAVVRILSRLPALKGLLLDIAIEYHQNSFARSDRLQSDARARPAYPAPGPKRYRSVSGRVQLWLGTHDDRDARRRGIRLLTDAEMHEETDKPCCITDITDRSGDRDDLLCLKNPSTITRNNTTAGTSRYNSNSSFSSSVGPARHERSKSSLERSKSSLGRPNHAQSTHGLPRSRNAPTQARPRTAFSSRLEDEYDGPMEQQHGTALQSQRLKFPRRPLDFQPNKIRSANSNSISAPSMHQPRREVSLASRFGALSIKDDTAADSAQDEDQVVFSQENSRASSTTTAASSAPTEEVNNVTMRPPSRRLAMKPPPELSPKKRQASRMTDPVTPSPDSKRVRADLEILEETIMSIKASRSPARSPSPNKLLFLTKDSNVTQFTAWDVEGRLGELDSQFKKVQDSMNSMISDKELMDERIEMYKKRISELEAERDKLEDRNESLQTELNSMRDQMQKLTIESETAKRTHKYELEDEARKRRHEVDELRRDLRDEISRQEKSHSDALEALERHYKAMLEEERGKQSKEIQDLRNRLGNEQQDLHLNLQKKDREASEMRAVLEGLKGDLDREQTLKKGLEATITELSSSNHQLEGRINSLKGQVEYLQSDSKAQSDSYTQMEAKLQEALHVAEVAKEKLIKEETERRILFNKYQELKGNIRVMCRVRPVLDPSEGTPAMVTYPDDKTSAEIALQGPEETSSFGKITRKSFNFEFDRVFTPTAMNQDVFDEISQLVQSALDGYNVCIFCYGQTGSGKTHTMSSQDGMIPRATHMIYDTVTKLKEKSWTYTMEGSFIEVYNEELNDLLTPHSREGRKLEIRHDDVRKQTTVVNCKTVSLDSADTVEMMLEEAQKNRSVAATKANERSSRSHSVFILKLVGFNSATGERCEGTLNLVDLAGSERLKHSQAEGDRMKETQNINKSLSCLGDVIEALGRGSGHIPYRNSKLTHLLQYSLGGNSKTLMFVMVSPLETHLRETLTSLRFATKVHNTHIGTAKATKKV</sequence>
<evidence type="ECO:0000256" key="12">
    <source>
        <dbReference type="SAM" id="MobiDB-lite"/>
    </source>
</evidence>
<keyword evidence="7 11" id="KW-0175">Coiled coil</keyword>
<evidence type="ECO:0000256" key="9">
    <source>
        <dbReference type="ARBA" id="ARBA00023212"/>
    </source>
</evidence>
<dbReference type="Gene3D" id="3.40.850.10">
    <property type="entry name" value="Kinesin motor domain"/>
    <property type="match status" value="1"/>
</dbReference>
<feature type="compositionally biased region" description="Polar residues" evidence="12">
    <location>
        <begin position="514"/>
        <end position="527"/>
    </location>
</feature>
<dbReference type="GO" id="GO:0005874">
    <property type="term" value="C:microtubule"/>
    <property type="evidence" value="ECO:0007669"/>
    <property type="project" value="UniProtKB-KW"/>
</dbReference>
<dbReference type="FunFam" id="3.40.850.10:FF:000065">
    <property type="entry name" value="Kinesin-like protein"/>
    <property type="match status" value="1"/>
</dbReference>
<evidence type="ECO:0000256" key="1">
    <source>
        <dbReference type="ARBA" id="ARBA00004245"/>
    </source>
</evidence>
<dbReference type="Pfam" id="PF00225">
    <property type="entry name" value="Kinesin"/>
    <property type="match status" value="1"/>
</dbReference>
<dbReference type="GO" id="GO:0008017">
    <property type="term" value="F:microtubule binding"/>
    <property type="evidence" value="ECO:0007669"/>
    <property type="project" value="InterPro"/>
</dbReference>
<feature type="compositionally biased region" description="Polar residues" evidence="12">
    <location>
        <begin position="403"/>
        <end position="419"/>
    </location>
</feature>
<dbReference type="PROSITE" id="PS00411">
    <property type="entry name" value="KINESIN_MOTOR_1"/>
    <property type="match status" value="1"/>
</dbReference>
<dbReference type="PRINTS" id="PR00380">
    <property type="entry name" value="KINESINHEAVY"/>
</dbReference>
<proteinExistence type="inferred from homology"/>
<comment type="subcellular location">
    <subcellularLocation>
        <location evidence="1">Cytoplasm</location>
        <location evidence="1">Cytoskeleton</location>
    </subcellularLocation>
</comment>
<keyword evidence="3" id="KW-0963">Cytoplasm</keyword>
<evidence type="ECO:0000256" key="7">
    <source>
        <dbReference type="ARBA" id="ARBA00023054"/>
    </source>
</evidence>
<protein>
    <submittedName>
        <fullName evidence="14">Kinesin family protein</fullName>
    </submittedName>
</protein>
<evidence type="ECO:0000256" key="11">
    <source>
        <dbReference type="SAM" id="Coils"/>
    </source>
</evidence>
<evidence type="ECO:0000256" key="4">
    <source>
        <dbReference type="ARBA" id="ARBA00022701"/>
    </source>
</evidence>
<evidence type="ECO:0000256" key="3">
    <source>
        <dbReference type="ARBA" id="ARBA00022490"/>
    </source>
</evidence>
<evidence type="ECO:0000256" key="8">
    <source>
        <dbReference type="ARBA" id="ARBA00023175"/>
    </source>
</evidence>
<dbReference type="Gene3D" id="1.20.5.340">
    <property type="match status" value="1"/>
</dbReference>
<dbReference type="Gene3D" id="1.10.287.1490">
    <property type="match status" value="1"/>
</dbReference>
<dbReference type="PROSITE" id="PS50067">
    <property type="entry name" value="KINESIN_MOTOR_2"/>
    <property type="match status" value="1"/>
</dbReference>
<keyword evidence="4" id="KW-0493">Microtubule</keyword>
<feature type="compositionally biased region" description="Basic and acidic residues" evidence="12">
    <location>
        <begin position="432"/>
        <end position="445"/>
    </location>
</feature>
<comment type="similarity">
    <text evidence="2">Belongs to the TRAFAC class myosin-kinesin ATPase superfamily. Kinesin family. KIN-14 subfamily.</text>
</comment>